<protein>
    <submittedName>
        <fullName evidence="2">Uncharacterized protein</fullName>
    </submittedName>
</protein>
<gene>
    <name evidence="2" type="ORF">CROQUDRAFT_136535</name>
</gene>
<feature type="transmembrane region" description="Helical" evidence="1">
    <location>
        <begin position="302"/>
        <end position="322"/>
    </location>
</feature>
<reference evidence="2" key="1">
    <citation type="submission" date="2013-11" db="EMBL/GenBank/DDBJ databases">
        <title>Genome sequence of the fusiform rust pathogen reveals effectors for host alternation and coevolution with pine.</title>
        <authorList>
            <consortium name="DOE Joint Genome Institute"/>
            <person name="Smith K."/>
            <person name="Pendleton A."/>
            <person name="Kubisiak T."/>
            <person name="Anderson C."/>
            <person name="Salamov A."/>
            <person name="Aerts A."/>
            <person name="Riley R."/>
            <person name="Clum A."/>
            <person name="Lindquist E."/>
            <person name="Ence D."/>
            <person name="Campbell M."/>
            <person name="Kronenberg Z."/>
            <person name="Feau N."/>
            <person name="Dhillon B."/>
            <person name="Hamelin R."/>
            <person name="Burleigh J."/>
            <person name="Smith J."/>
            <person name="Yandell M."/>
            <person name="Nelson C."/>
            <person name="Grigoriev I."/>
            <person name="Davis J."/>
        </authorList>
    </citation>
    <scope>NUCLEOTIDE SEQUENCE</scope>
    <source>
        <strain evidence="2">G11</strain>
    </source>
</reference>
<feature type="transmembrane region" description="Helical" evidence="1">
    <location>
        <begin position="12"/>
        <end position="32"/>
    </location>
</feature>
<feature type="transmembrane region" description="Helical" evidence="1">
    <location>
        <begin position="65"/>
        <end position="87"/>
    </location>
</feature>
<evidence type="ECO:0000313" key="2">
    <source>
        <dbReference type="EMBL" id="KAG0140761.1"/>
    </source>
</evidence>
<evidence type="ECO:0000313" key="3">
    <source>
        <dbReference type="Proteomes" id="UP000886653"/>
    </source>
</evidence>
<accession>A0A9P6NBL4</accession>
<dbReference type="EMBL" id="MU167422">
    <property type="protein sequence ID" value="KAG0140761.1"/>
    <property type="molecule type" value="Genomic_DNA"/>
</dbReference>
<feature type="transmembrane region" description="Helical" evidence="1">
    <location>
        <begin position="261"/>
        <end position="282"/>
    </location>
</feature>
<dbReference type="Proteomes" id="UP000886653">
    <property type="component" value="Unassembled WGS sequence"/>
</dbReference>
<name>A0A9P6NBL4_9BASI</name>
<feature type="transmembrane region" description="Helical" evidence="1">
    <location>
        <begin position="174"/>
        <end position="194"/>
    </location>
</feature>
<keyword evidence="1" id="KW-0472">Membrane</keyword>
<keyword evidence="1" id="KW-1133">Transmembrane helix</keyword>
<dbReference type="OrthoDB" id="2497823at2759"/>
<keyword evidence="3" id="KW-1185">Reference proteome</keyword>
<feature type="transmembrane region" description="Helical" evidence="1">
    <location>
        <begin position="220"/>
        <end position="245"/>
    </location>
</feature>
<keyword evidence="1" id="KW-0812">Transmembrane</keyword>
<evidence type="ECO:0000256" key="1">
    <source>
        <dbReference type="SAM" id="Phobius"/>
    </source>
</evidence>
<comment type="caution">
    <text evidence="2">The sequence shown here is derived from an EMBL/GenBank/DDBJ whole genome shotgun (WGS) entry which is preliminary data.</text>
</comment>
<dbReference type="AlphaFoldDB" id="A0A9P6NBL4"/>
<organism evidence="2 3">
    <name type="scientific">Cronartium quercuum f. sp. fusiforme G11</name>
    <dbReference type="NCBI Taxonomy" id="708437"/>
    <lineage>
        <taxon>Eukaryota</taxon>
        <taxon>Fungi</taxon>
        <taxon>Dikarya</taxon>
        <taxon>Basidiomycota</taxon>
        <taxon>Pucciniomycotina</taxon>
        <taxon>Pucciniomycetes</taxon>
        <taxon>Pucciniales</taxon>
        <taxon>Coleosporiaceae</taxon>
        <taxon>Cronartium</taxon>
    </lineage>
</organism>
<proteinExistence type="predicted"/>
<sequence>MSRAKVHRHPSVIAFLISSWLANWVELLLFFGNVQKPGSPGPRTHTNVPDGPIKALCNANALLIAYFWVLVPGFAMVFVIEVLRLLFGLWRFTNKNSTTSSLHRLAPEQTMNQRSYTTETIDNFDNVEKGRANTAPLIHRNNPFMKLINRKNRYMNSNNLKHWFYRFQKTFWKLFPYSPILTALPGPIIIGISLGKSGFKEVHANHFVCSTTEIEAQRKLGIVGVISLAPTSFFGIFALIVYIYLHFKTPPQTRSPLRSPLLLKLGVVSVVTAFGGFLQWFIKATAGGYRGSGLSGYGQWPPLYMVFFPVICAAVFIEKAILEEWKSWIKFKN</sequence>